<organism evidence="2 3">
    <name type="scientific">Amycolatopsis cynarae</name>
    <dbReference type="NCBI Taxonomy" id="2995223"/>
    <lineage>
        <taxon>Bacteria</taxon>
        <taxon>Bacillati</taxon>
        <taxon>Actinomycetota</taxon>
        <taxon>Actinomycetes</taxon>
        <taxon>Pseudonocardiales</taxon>
        <taxon>Pseudonocardiaceae</taxon>
        <taxon>Amycolatopsis</taxon>
    </lineage>
</organism>
<protein>
    <submittedName>
        <fullName evidence="2">Metal-dependent hydrolase</fullName>
    </submittedName>
</protein>
<dbReference type="InterPro" id="IPR016516">
    <property type="entry name" value="UCP07580"/>
</dbReference>
<evidence type="ECO:0000313" key="2">
    <source>
        <dbReference type="EMBL" id="WAL68368.1"/>
    </source>
</evidence>
<accession>A0ABY7BB55</accession>
<sequence length="305" mass="34223">MRLAEKPEDSTRQRYAAEAHAIRARDMDFRWDDVPMHYIPGQMVATHVYNCMHLLLPEGEKAMSKALAQALPLIDDPRLYEEVVGFIGQEATHADNHGGVLDRLAELGLDPEPVVTRLNRILDVIMADFGGDQVRHRLLCERLALFSALEHYTAVWGKFFLESDGLAGSGIHPMLLDLLRWHGAEEVEHRSVVFDAYQHIDGSYARRARMAVLGSAALFATGMATLAWLVANDPERRKSRNPFRRYLAPVLEGISATRRKVIPNLTSFLTEVPVYLKPGFHPSQLDGMELAVRYLATAPIKDTAC</sequence>
<dbReference type="EMBL" id="CP113836">
    <property type="protein sequence ID" value="WAL68368.1"/>
    <property type="molecule type" value="Genomic_DNA"/>
</dbReference>
<feature type="transmembrane region" description="Helical" evidence="1">
    <location>
        <begin position="210"/>
        <end position="231"/>
    </location>
</feature>
<name>A0ABY7BB55_9PSEU</name>
<proteinExistence type="predicted"/>
<evidence type="ECO:0000256" key="1">
    <source>
        <dbReference type="SAM" id="Phobius"/>
    </source>
</evidence>
<dbReference type="Proteomes" id="UP001163203">
    <property type="component" value="Chromosome"/>
</dbReference>
<keyword evidence="2" id="KW-0378">Hydrolase</keyword>
<keyword evidence="1" id="KW-1133">Transmembrane helix</keyword>
<gene>
    <name evidence="2" type="ORF">ORV05_11550</name>
</gene>
<evidence type="ECO:0000313" key="3">
    <source>
        <dbReference type="Proteomes" id="UP001163203"/>
    </source>
</evidence>
<dbReference type="RefSeq" id="WP_268758461.1">
    <property type="nucleotide sequence ID" value="NZ_CP113836.1"/>
</dbReference>
<dbReference type="PANTHER" id="PTHR39456:SF1">
    <property type="entry name" value="METAL-DEPENDENT HYDROLASE"/>
    <property type="match status" value="1"/>
</dbReference>
<dbReference type="Pfam" id="PF10118">
    <property type="entry name" value="Metal_hydrol"/>
    <property type="match status" value="1"/>
</dbReference>
<keyword evidence="1" id="KW-0812">Transmembrane</keyword>
<dbReference type="PANTHER" id="PTHR39456">
    <property type="entry name" value="METAL-DEPENDENT HYDROLASE"/>
    <property type="match status" value="1"/>
</dbReference>
<reference evidence="2" key="1">
    <citation type="submission" date="2022-11" db="EMBL/GenBank/DDBJ databases">
        <authorList>
            <person name="Mo P."/>
        </authorList>
    </citation>
    <scope>NUCLEOTIDE SEQUENCE</scope>
    <source>
        <strain evidence="2">HUAS 11-8</strain>
    </source>
</reference>
<dbReference type="PIRSF" id="PIRSF007580">
    <property type="entry name" value="UCP07580"/>
    <property type="match status" value="1"/>
</dbReference>
<dbReference type="GO" id="GO:0016787">
    <property type="term" value="F:hydrolase activity"/>
    <property type="evidence" value="ECO:0007669"/>
    <property type="project" value="UniProtKB-KW"/>
</dbReference>
<keyword evidence="3" id="KW-1185">Reference proteome</keyword>
<keyword evidence="1" id="KW-0472">Membrane</keyword>